<dbReference type="AlphaFoldDB" id="A0A239XW27"/>
<keyword evidence="3" id="KW-1185">Reference proteome</keyword>
<organism evidence="2 3">
    <name type="scientific">Chryseobacterium taklimakanense</name>
    <dbReference type="NCBI Taxonomy" id="536441"/>
    <lineage>
        <taxon>Bacteria</taxon>
        <taxon>Pseudomonadati</taxon>
        <taxon>Bacteroidota</taxon>
        <taxon>Flavobacteriia</taxon>
        <taxon>Flavobacteriales</taxon>
        <taxon>Weeksellaceae</taxon>
        <taxon>Chryseobacterium group</taxon>
        <taxon>Chryseobacterium</taxon>
    </lineage>
</organism>
<evidence type="ECO:0000259" key="1">
    <source>
        <dbReference type="Pfam" id="PF05598"/>
    </source>
</evidence>
<sequence length="98" mass="11369">MQGRKTFEPKIFYELSLDGLVPEDDFYRKISQEVPFGFLYKSTSHYYGPCGQDSIDPVVFFKILLVGYLNNLSSDRELNRHCSNALNLRPGRLPVHRL</sequence>
<dbReference type="KEGG" id="ctak:4412677_02421"/>
<name>A0A239XW27_9FLAO</name>
<dbReference type="Proteomes" id="UP000215196">
    <property type="component" value="Chromosome 1"/>
</dbReference>
<gene>
    <name evidence="2" type="ORF">SAMEA4412677_02421</name>
</gene>
<protein>
    <recommendedName>
        <fullName evidence="1">Transposase InsH N-terminal domain-containing protein</fullName>
    </recommendedName>
</protein>
<evidence type="ECO:0000313" key="3">
    <source>
        <dbReference type="Proteomes" id="UP000215196"/>
    </source>
</evidence>
<dbReference type="Pfam" id="PF05598">
    <property type="entry name" value="DUF772"/>
    <property type="match status" value="1"/>
</dbReference>
<dbReference type="EMBL" id="LT906465">
    <property type="protein sequence ID" value="SNV50590.1"/>
    <property type="molecule type" value="Genomic_DNA"/>
</dbReference>
<accession>A0A239XW27</accession>
<proteinExistence type="predicted"/>
<dbReference type="RefSeq" id="WP_095073528.1">
    <property type="nucleotide sequence ID" value="NZ_LT906465.1"/>
</dbReference>
<dbReference type="InterPro" id="IPR008490">
    <property type="entry name" value="Transposase_InsH_N"/>
</dbReference>
<feature type="domain" description="Transposase InsH N-terminal" evidence="1">
    <location>
        <begin position="16"/>
        <end position="89"/>
    </location>
</feature>
<reference evidence="2 3" key="1">
    <citation type="submission" date="2017-06" db="EMBL/GenBank/DDBJ databases">
        <authorList>
            <consortium name="Pathogen Informatics"/>
        </authorList>
    </citation>
    <scope>NUCLEOTIDE SEQUENCE [LARGE SCALE GENOMIC DNA]</scope>
    <source>
        <strain evidence="2 3">NCTC13490</strain>
    </source>
</reference>
<evidence type="ECO:0000313" key="2">
    <source>
        <dbReference type="EMBL" id="SNV50590.1"/>
    </source>
</evidence>